<name>A0ABS1NHE5_9ACTN</name>
<proteinExistence type="predicted"/>
<dbReference type="PROSITE" id="PS51257">
    <property type="entry name" value="PROKAR_LIPOPROTEIN"/>
    <property type="match status" value="1"/>
</dbReference>
<accession>A0ABS1NHE5</accession>
<sequence>MMKSGTRVVVAAAVAATLGLLTGCGGDSDDAKGKGGGVKDERTAAAAPLSAAQLEKAAVTKADVKGFEIEKMSEKEFSDGGSAKAEKAACQPIAQLMGSSFDPAPKASVYRTYAQSKGGKLGGSGLIRLSTYGGGDAERTVKDLRGAVSACQGGFAAKDGSGKKSDVAKVTPQADPGLGDESLSFSLLDASKDKAVVKFAVVRAGSQLSVFFGVNLMDASKSDVPAELLKAQTTKLEKANAS</sequence>
<organism evidence="1 2">
    <name type="scientific">Streptomyces coffeae</name>
    <dbReference type="NCBI Taxonomy" id="621382"/>
    <lineage>
        <taxon>Bacteria</taxon>
        <taxon>Bacillati</taxon>
        <taxon>Actinomycetota</taxon>
        <taxon>Actinomycetes</taxon>
        <taxon>Kitasatosporales</taxon>
        <taxon>Streptomycetaceae</taxon>
        <taxon>Streptomyces</taxon>
    </lineage>
</organism>
<evidence type="ECO:0008006" key="3">
    <source>
        <dbReference type="Google" id="ProtNLM"/>
    </source>
</evidence>
<dbReference type="Proteomes" id="UP000634229">
    <property type="component" value="Unassembled WGS sequence"/>
</dbReference>
<evidence type="ECO:0000313" key="2">
    <source>
        <dbReference type="Proteomes" id="UP000634229"/>
    </source>
</evidence>
<reference evidence="1 2" key="1">
    <citation type="submission" date="2021-01" db="EMBL/GenBank/DDBJ databases">
        <title>WGS of actinomycetes isolated from Thailand.</title>
        <authorList>
            <person name="Thawai C."/>
        </authorList>
    </citation>
    <scope>NUCLEOTIDE SEQUENCE [LARGE SCALE GENOMIC DNA]</scope>
    <source>
        <strain evidence="1 2">CA1R205</strain>
    </source>
</reference>
<keyword evidence="2" id="KW-1185">Reference proteome</keyword>
<gene>
    <name evidence="1" type="ORF">JK363_22250</name>
</gene>
<dbReference type="EMBL" id="JAERRF010000013">
    <property type="protein sequence ID" value="MBL1099337.1"/>
    <property type="molecule type" value="Genomic_DNA"/>
</dbReference>
<protein>
    <recommendedName>
        <fullName evidence="3">Lipoprotein</fullName>
    </recommendedName>
</protein>
<comment type="caution">
    <text evidence="1">The sequence shown here is derived from an EMBL/GenBank/DDBJ whole genome shotgun (WGS) entry which is preliminary data.</text>
</comment>
<evidence type="ECO:0000313" key="1">
    <source>
        <dbReference type="EMBL" id="MBL1099337.1"/>
    </source>
</evidence>